<protein>
    <recommendedName>
        <fullName evidence="3">PhoU domain-containing protein</fullName>
    </recommendedName>
</protein>
<reference evidence="1 2" key="1">
    <citation type="submission" date="2016-08" db="EMBL/GenBank/DDBJ databases">
        <title>Analysis of Carbohydrate Active Enzymes in Thermogemmatispora T81 Reveals Carbohydrate Degradation Ability.</title>
        <authorList>
            <person name="Tomazini A."/>
            <person name="Lal S."/>
            <person name="Stott M."/>
            <person name="Henrissat B."/>
            <person name="Polikarpov I."/>
            <person name="Sparling R."/>
            <person name="Levin D.B."/>
        </authorList>
    </citation>
    <scope>NUCLEOTIDE SEQUENCE [LARGE SCALE GENOMIC DNA]</scope>
    <source>
        <strain evidence="1 2">T81</strain>
    </source>
</reference>
<name>A0A328VIR7_9CHLR</name>
<dbReference type="InterPro" id="IPR038078">
    <property type="entry name" value="PhoU-like_sf"/>
</dbReference>
<dbReference type="AlphaFoldDB" id="A0A328VIR7"/>
<sequence length="262" mass="28786">MCKRAAEDSRSLRELQDKLVRLGILTGERLTRALKAVELFDPALAQTVLPADPTIASLQATIEDEVRVFLLEAEEMGDSALRFLVSLPVLGSELRLLSEEAQELARLVVWLGSSAAQAGQANGEARQWPPTLAGLGEQLMSFGRQVSASAMAVALALAEQDTQGAQRLWRQQRRLQHELARLQRSLLLTMPAGALSSTGTNAPAQPWIAYLSALALLLKRISSQVATLCERLIFMVEGVRSMRMLQRLEARLLVDRCHEPAQ</sequence>
<dbReference type="Proteomes" id="UP000248706">
    <property type="component" value="Unassembled WGS sequence"/>
</dbReference>
<dbReference type="EMBL" id="MCIF01000002">
    <property type="protein sequence ID" value="RAQ94175.1"/>
    <property type="molecule type" value="Genomic_DNA"/>
</dbReference>
<evidence type="ECO:0000313" key="2">
    <source>
        <dbReference type="Proteomes" id="UP000248706"/>
    </source>
</evidence>
<dbReference type="RefSeq" id="WP_112425867.1">
    <property type="nucleotide sequence ID" value="NZ_MCIF01000002.1"/>
</dbReference>
<comment type="caution">
    <text evidence="1">The sequence shown here is derived from an EMBL/GenBank/DDBJ whole genome shotgun (WGS) entry which is preliminary data.</text>
</comment>
<keyword evidence="2" id="KW-1185">Reference proteome</keyword>
<organism evidence="1 2">
    <name type="scientific">Thermogemmatispora tikiterensis</name>
    <dbReference type="NCBI Taxonomy" id="1825093"/>
    <lineage>
        <taxon>Bacteria</taxon>
        <taxon>Bacillati</taxon>
        <taxon>Chloroflexota</taxon>
        <taxon>Ktedonobacteria</taxon>
        <taxon>Thermogemmatisporales</taxon>
        <taxon>Thermogemmatisporaceae</taxon>
        <taxon>Thermogemmatispora</taxon>
    </lineage>
</organism>
<dbReference type="Gene3D" id="1.20.58.220">
    <property type="entry name" value="Phosphate transport system protein phou homolog 2, domain 2"/>
    <property type="match status" value="1"/>
</dbReference>
<accession>A0A328VIR7</accession>
<gene>
    <name evidence="1" type="ORF">A4R35_01430</name>
</gene>
<proteinExistence type="predicted"/>
<dbReference type="SUPFAM" id="SSF109755">
    <property type="entry name" value="PhoU-like"/>
    <property type="match status" value="1"/>
</dbReference>
<dbReference type="OrthoDB" id="9814256at2"/>
<evidence type="ECO:0008006" key="3">
    <source>
        <dbReference type="Google" id="ProtNLM"/>
    </source>
</evidence>
<evidence type="ECO:0000313" key="1">
    <source>
        <dbReference type="EMBL" id="RAQ94175.1"/>
    </source>
</evidence>